<keyword evidence="5 9" id="KW-0676">Redox-active center</keyword>
<keyword evidence="12" id="KW-1185">Reference proteome</keyword>
<dbReference type="PANTHER" id="PTHR45663:SF11">
    <property type="entry name" value="GEO12009P1"/>
    <property type="match status" value="1"/>
</dbReference>
<feature type="domain" description="Thioredoxin" evidence="10">
    <location>
        <begin position="1"/>
        <end position="101"/>
    </location>
</feature>
<sequence>MNSFSTLINSSEPVLIDFFATWCGPCQMMAPILKDVKESLGDKIKIIKVDVDKNQALMSTPQFQVKGVPTLMLFQNGKMLWRQSGVVPKDDIIRTILSFQTQSQSQ</sequence>
<dbReference type="eggNOG" id="COG3118">
    <property type="taxonomic scope" value="Bacteria"/>
</dbReference>
<dbReference type="NCBIfam" id="TIGR01068">
    <property type="entry name" value="thioredoxin"/>
    <property type="match status" value="1"/>
</dbReference>
<feature type="disulfide bond" description="Redox-active" evidence="9">
    <location>
        <begin position="23"/>
        <end position="26"/>
    </location>
</feature>
<dbReference type="Proteomes" id="UP000030152">
    <property type="component" value="Unassembled WGS sequence"/>
</dbReference>
<dbReference type="PIRSF" id="PIRSF000077">
    <property type="entry name" value="Thioredoxin"/>
    <property type="match status" value="1"/>
</dbReference>
<evidence type="ECO:0000256" key="6">
    <source>
        <dbReference type="NCBIfam" id="TIGR01068"/>
    </source>
</evidence>
<feature type="site" description="Contributes to redox potential value" evidence="8">
    <location>
        <position position="24"/>
    </location>
</feature>
<organism evidence="11 12">
    <name type="scientific">Flavobacterium rivuli WB 3.3-2 = DSM 21788</name>
    <dbReference type="NCBI Taxonomy" id="1121895"/>
    <lineage>
        <taxon>Bacteria</taxon>
        <taxon>Pseudomonadati</taxon>
        <taxon>Bacteroidota</taxon>
        <taxon>Flavobacteriia</taxon>
        <taxon>Flavobacteriales</taxon>
        <taxon>Flavobacteriaceae</taxon>
        <taxon>Flavobacterium</taxon>
    </lineage>
</organism>
<evidence type="ECO:0000256" key="3">
    <source>
        <dbReference type="ARBA" id="ARBA00022982"/>
    </source>
</evidence>
<keyword evidence="2" id="KW-0813">Transport</keyword>
<evidence type="ECO:0000256" key="1">
    <source>
        <dbReference type="ARBA" id="ARBA00008987"/>
    </source>
</evidence>
<feature type="site" description="Contributes to redox potential value" evidence="8">
    <location>
        <position position="25"/>
    </location>
</feature>
<dbReference type="CDD" id="cd02947">
    <property type="entry name" value="TRX_family"/>
    <property type="match status" value="1"/>
</dbReference>
<dbReference type="Gene3D" id="3.40.30.10">
    <property type="entry name" value="Glutaredoxin"/>
    <property type="match status" value="1"/>
</dbReference>
<evidence type="ECO:0000256" key="8">
    <source>
        <dbReference type="PIRSR" id="PIRSR000077-1"/>
    </source>
</evidence>
<evidence type="ECO:0000256" key="2">
    <source>
        <dbReference type="ARBA" id="ARBA00022448"/>
    </source>
</evidence>
<dbReference type="InterPro" id="IPR036249">
    <property type="entry name" value="Thioredoxin-like_sf"/>
</dbReference>
<evidence type="ECO:0000313" key="11">
    <source>
        <dbReference type="EMBL" id="KGO86839.1"/>
    </source>
</evidence>
<keyword evidence="4 9" id="KW-1015">Disulfide bond</keyword>
<dbReference type="SUPFAM" id="SSF52833">
    <property type="entry name" value="Thioredoxin-like"/>
    <property type="match status" value="1"/>
</dbReference>
<dbReference type="GO" id="GO:0015035">
    <property type="term" value="F:protein-disulfide reductase activity"/>
    <property type="evidence" value="ECO:0007669"/>
    <property type="project" value="UniProtKB-UniRule"/>
</dbReference>
<dbReference type="PRINTS" id="PR00421">
    <property type="entry name" value="THIOREDOXIN"/>
</dbReference>
<dbReference type="STRING" id="1121895.GCA_000378485_00053"/>
<feature type="site" description="Deprotonates C-terminal active site Cys" evidence="8">
    <location>
        <position position="17"/>
    </location>
</feature>
<dbReference type="PANTHER" id="PTHR45663">
    <property type="entry name" value="GEO12009P1"/>
    <property type="match status" value="1"/>
</dbReference>
<evidence type="ECO:0000256" key="9">
    <source>
        <dbReference type="PIRSR" id="PIRSR000077-4"/>
    </source>
</evidence>
<evidence type="ECO:0000256" key="5">
    <source>
        <dbReference type="ARBA" id="ARBA00023284"/>
    </source>
</evidence>
<dbReference type="AlphaFoldDB" id="A0A0A2M3I2"/>
<dbReference type="EMBL" id="JRLX01000008">
    <property type="protein sequence ID" value="KGO86839.1"/>
    <property type="molecule type" value="Genomic_DNA"/>
</dbReference>
<dbReference type="GO" id="GO:0045454">
    <property type="term" value="P:cell redox homeostasis"/>
    <property type="evidence" value="ECO:0007669"/>
    <property type="project" value="TreeGrafter"/>
</dbReference>
<feature type="active site" description="Nucleophile" evidence="8">
    <location>
        <position position="26"/>
    </location>
</feature>
<dbReference type="PROSITE" id="PS00194">
    <property type="entry name" value="THIOREDOXIN_1"/>
    <property type="match status" value="1"/>
</dbReference>
<proteinExistence type="inferred from homology"/>
<reference evidence="11 12" key="1">
    <citation type="submission" date="2013-09" db="EMBL/GenBank/DDBJ databases">
        <authorList>
            <person name="Zeng Z."/>
            <person name="Chen C."/>
        </authorList>
    </citation>
    <scope>NUCLEOTIDE SEQUENCE [LARGE SCALE GENOMIC DNA]</scope>
    <source>
        <strain evidence="11 12">WB 3.3-2</strain>
    </source>
</reference>
<dbReference type="OrthoDB" id="9790390at2"/>
<evidence type="ECO:0000313" key="12">
    <source>
        <dbReference type="Proteomes" id="UP000030152"/>
    </source>
</evidence>
<feature type="active site" description="Nucleophile" evidence="8">
    <location>
        <position position="23"/>
    </location>
</feature>
<comment type="caution">
    <text evidence="11">The sequence shown here is derived from an EMBL/GenBank/DDBJ whole genome shotgun (WGS) entry which is preliminary data.</text>
</comment>
<dbReference type="InterPro" id="IPR013766">
    <property type="entry name" value="Thioredoxin_domain"/>
</dbReference>
<dbReference type="FunFam" id="3.40.30.10:FF:000001">
    <property type="entry name" value="Thioredoxin"/>
    <property type="match status" value="1"/>
</dbReference>
<accession>A0A0A2M3I2</accession>
<evidence type="ECO:0000256" key="7">
    <source>
        <dbReference type="PIRNR" id="PIRNR000077"/>
    </source>
</evidence>
<dbReference type="InterPro" id="IPR005746">
    <property type="entry name" value="Thioredoxin"/>
</dbReference>
<evidence type="ECO:0000256" key="4">
    <source>
        <dbReference type="ARBA" id="ARBA00023157"/>
    </source>
</evidence>
<dbReference type="PROSITE" id="PS51352">
    <property type="entry name" value="THIOREDOXIN_2"/>
    <property type="match status" value="1"/>
</dbReference>
<name>A0A0A2M3I2_9FLAO</name>
<evidence type="ECO:0000259" key="10">
    <source>
        <dbReference type="PROSITE" id="PS51352"/>
    </source>
</evidence>
<dbReference type="GO" id="GO:0005829">
    <property type="term" value="C:cytosol"/>
    <property type="evidence" value="ECO:0007669"/>
    <property type="project" value="TreeGrafter"/>
</dbReference>
<keyword evidence="3" id="KW-0249">Electron transport</keyword>
<dbReference type="RefSeq" id="WP_020211178.1">
    <property type="nucleotide sequence ID" value="NZ_JRLX01000008.1"/>
</dbReference>
<dbReference type="InterPro" id="IPR017937">
    <property type="entry name" value="Thioredoxin_CS"/>
</dbReference>
<dbReference type="Pfam" id="PF00085">
    <property type="entry name" value="Thioredoxin"/>
    <property type="match status" value="1"/>
</dbReference>
<protein>
    <recommendedName>
        <fullName evidence="6 7">Thioredoxin</fullName>
    </recommendedName>
</protein>
<comment type="similarity">
    <text evidence="1 7">Belongs to the thioredoxin family.</text>
</comment>
<gene>
    <name evidence="11" type="ORF">Q765_09455</name>
</gene>